<evidence type="ECO:0000313" key="1">
    <source>
        <dbReference type="EMBL" id="PKQ46089.1"/>
    </source>
</evidence>
<evidence type="ECO:0000313" key="2">
    <source>
        <dbReference type="Proteomes" id="UP000233435"/>
    </source>
</evidence>
<dbReference type="NCBIfam" id="NF041366">
    <property type="entry name" value="GntA_guanitoxin"/>
    <property type="match status" value="1"/>
</dbReference>
<dbReference type="InterPro" id="IPR014988">
    <property type="entry name" value="Uncharacterised_YqcI/YcgG"/>
</dbReference>
<name>A0A2N3HM99_9FLAO</name>
<dbReference type="PANTHER" id="PTHR40045:SF1">
    <property type="entry name" value="YQCI_YCGG FAMILY PROTEIN"/>
    <property type="match status" value="1"/>
</dbReference>
<comment type="caution">
    <text evidence="1">The sequence shown here is derived from an EMBL/GenBank/DDBJ whole genome shotgun (WGS) entry which is preliminary data.</text>
</comment>
<protein>
    <submittedName>
        <fullName evidence="1">YqcI/YcgG family protein</fullName>
    </submittedName>
</protein>
<sequence length="222" mass="26386">MTPQKPDRIELEYRNFIIKQKHPCIMANTVFAMDNYHIKIYEDMTSDKVITPILLDIENYLNQYDFESNHFESLMICFKNNTFKSEIQFENALWIFLQRLHNHDDVVWDCNVSQNPNESNFSFSIKGKAFYVVGMHPESSRIARKAPYCTVVFNLHWQFEKLREMGTYQSVKKRIRRRDKKLQGSINPVLRDFGSDTETKQYSGRAVGHQWECPFKPKNKNV</sequence>
<dbReference type="Pfam" id="PF08892">
    <property type="entry name" value="YqcI_YcgG"/>
    <property type="match status" value="1"/>
</dbReference>
<dbReference type="Proteomes" id="UP000233435">
    <property type="component" value="Unassembled WGS sequence"/>
</dbReference>
<dbReference type="RefSeq" id="WP_106658800.1">
    <property type="nucleotide sequence ID" value="NZ_PJEO01000015.1"/>
</dbReference>
<dbReference type="PANTHER" id="PTHR40045">
    <property type="entry name" value="YCGG FAMILY PROTEIN"/>
    <property type="match status" value="1"/>
</dbReference>
<keyword evidence="2" id="KW-1185">Reference proteome</keyword>
<accession>A0A2N3HM99</accession>
<dbReference type="EMBL" id="PJEO01000015">
    <property type="protein sequence ID" value="PKQ46089.1"/>
    <property type="molecule type" value="Genomic_DNA"/>
</dbReference>
<reference evidence="1 2" key="1">
    <citation type="submission" date="2017-12" db="EMBL/GenBank/DDBJ databases">
        <title>Confluentibacter flavum sp. nov., isolated from the saline lake.</title>
        <authorList>
            <person name="Yu L."/>
        </authorList>
    </citation>
    <scope>NUCLEOTIDE SEQUENCE [LARGE SCALE GENOMIC DNA]</scope>
    <source>
        <strain evidence="1 2">3B</strain>
    </source>
</reference>
<dbReference type="OrthoDB" id="283514at2"/>
<gene>
    <name evidence="1" type="ORF">CSW08_04930</name>
</gene>
<dbReference type="AlphaFoldDB" id="A0A2N3HM99"/>
<proteinExistence type="predicted"/>
<organism evidence="1 2">
    <name type="scientific">Confluentibacter flavum</name>
    <dbReference type="NCBI Taxonomy" id="1909700"/>
    <lineage>
        <taxon>Bacteria</taxon>
        <taxon>Pseudomonadati</taxon>
        <taxon>Bacteroidota</taxon>
        <taxon>Flavobacteriia</taxon>
        <taxon>Flavobacteriales</taxon>
        <taxon>Flavobacteriaceae</taxon>
        <taxon>Confluentibacter</taxon>
    </lineage>
</organism>